<dbReference type="EMBL" id="LT629688">
    <property type="protein sequence ID" value="SDD56632.1"/>
    <property type="molecule type" value="Genomic_DNA"/>
</dbReference>
<dbReference type="Pfam" id="PF13692">
    <property type="entry name" value="Glyco_trans_1_4"/>
    <property type="match status" value="1"/>
</dbReference>
<organism evidence="1 2">
    <name type="scientific">Auraticoccus monumenti</name>
    <dbReference type="NCBI Taxonomy" id="675864"/>
    <lineage>
        <taxon>Bacteria</taxon>
        <taxon>Bacillati</taxon>
        <taxon>Actinomycetota</taxon>
        <taxon>Actinomycetes</taxon>
        <taxon>Propionibacteriales</taxon>
        <taxon>Propionibacteriaceae</taxon>
        <taxon>Auraticoccus</taxon>
    </lineage>
</organism>
<keyword evidence="2" id="KW-1185">Reference proteome</keyword>
<dbReference type="OrthoDB" id="9771846at2"/>
<accession>A0A1G6VSP8</accession>
<dbReference type="STRING" id="675864.SAMN04489747_1247"/>
<evidence type="ECO:0000313" key="2">
    <source>
        <dbReference type="Proteomes" id="UP000198546"/>
    </source>
</evidence>
<dbReference type="SUPFAM" id="SSF53756">
    <property type="entry name" value="UDP-Glycosyltransferase/glycogen phosphorylase"/>
    <property type="match status" value="1"/>
</dbReference>
<gene>
    <name evidence="1" type="ORF">SAMN04489747_1247</name>
</gene>
<dbReference type="Gene3D" id="3.40.50.2000">
    <property type="entry name" value="Glycogen Phosphorylase B"/>
    <property type="match status" value="1"/>
</dbReference>
<proteinExistence type="predicted"/>
<dbReference type="GO" id="GO:0016740">
    <property type="term" value="F:transferase activity"/>
    <property type="evidence" value="ECO:0007669"/>
    <property type="project" value="UniProtKB-KW"/>
</dbReference>
<dbReference type="RefSeq" id="WP_090596373.1">
    <property type="nucleotide sequence ID" value="NZ_LT629688.1"/>
</dbReference>
<dbReference type="AlphaFoldDB" id="A0A1G6VSP8"/>
<sequence>MESLRVVRPTTNPYMVQLCRALESTPDVTLRFFSFRAALLGRYDVLHLHWPEILVESRRPVRRWSRRLLVAALVLRLHLTRSVVVRTKHNLHRPEGIARVDHWLLDRLDRLTRVVIRLNDRTPVERWQRASTIPHGHYRDWFEGMPHREPVPGRLAYVGLVRRYKGVEHLIAAFSSVHDPRLSLHIAGRPSTAQLASEVRSSAGDDRRITLDLRFLDDPDLVEAITGSELVVLPYRHMHNSGTVLAALSLDRPVLVPDNDVNRDLAVEVGDGWVHCYEGELSSEDLIRVTAALRLSSADRPDLTGREWDTAGRQHREAFLAALA</sequence>
<keyword evidence="1" id="KW-0808">Transferase</keyword>
<dbReference type="Proteomes" id="UP000198546">
    <property type="component" value="Chromosome i"/>
</dbReference>
<protein>
    <submittedName>
        <fullName evidence="1">Glycosyltransferase involved in cell wall bisynthesis</fullName>
    </submittedName>
</protein>
<evidence type="ECO:0000313" key="1">
    <source>
        <dbReference type="EMBL" id="SDD56632.1"/>
    </source>
</evidence>
<name>A0A1G6VSP8_9ACTN</name>
<reference evidence="1 2" key="1">
    <citation type="submission" date="2016-10" db="EMBL/GenBank/DDBJ databases">
        <authorList>
            <person name="de Groot N.N."/>
        </authorList>
    </citation>
    <scope>NUCLEOTIDE SEQUENCE [LARGE SCALE GENOMIC DNA]</scope>
    <source>
        <strain evidence="1 2">MON 2.2</strain>
    </source>
</reference>